<reference evidence="1" key="1">
    <citation type="journal article" date="2021" name="PeerJ">
        <title>Extensive microbial diversity within the chicken gut microbiome revealed by metagenomics and culture.</title>
        <authorList>
            <person name="Gilroy R."/>
            <person name="Ravi A."/>
            <person name="Getino M."/>
            <person name="Pursley I."/>
            <person name="Horton D.L."/>
            <person name="Alikhan N.F."/>
            <person name="Baker D."/>
            <person name="Gharbi K."/>
            <person name="Hall N."/>
            <person name="Watson M."/>
            <person name="Adriaenssens E.M."/>
            <person name="Foster-Nyarko E."/>
            <person name="Jarju S."/>
            <person name="Secka A."/>
            <person name="Antonio M."/>
            <person name="Oren A."/>
            <person name="Chaudhuri R.R."/>
            <person name="La Ragione R."/>
            <person name="Hildebrand F."/>
            <person name="Pallen M.J."/>
        </authorList>
    </citation>
    <scope>NUCLEOTIDE SEQUENCE</scope>
    <source>
        <strain evidence="1">26628</strain>
    </source>
</reference>
<protein>
    <submittedName>
        <fullName evidence="1">Uncharacterized protein</fullName>
    </submittedName>
</protein>
<reference evidence="1" key="2">
    <citation type="submission" date="2021-04" db="EMBL/GenBank/DDBJ databases">
        <authorList>
            <person name="Gilroy R."/>
        </authorList>
    </citation>
    <scope>NUCLEOTIDE SEQUENCE</scope>
    <source>
        <strain evidence="1">26628</strain>
    </source>
</reference>
<comment type="caution">
    <text evidence="1">The sequence shown here is derived from an EMBL/GenBank/DDBJ whole genome shotgun (WGS) entry which is preliminary data.</text>
</comment>
<organism evidence="1 2">
    <name type="scientific">Candidatus Borkfalkia faecigallinarum</name>
    <dbReference type="NCBI Taxonomy" id="2838509"/>
    <lineage>
        <taxon>Bacteria</taxon>
        <taxon>Bacillati</taxon>
        <taxon>Bacillota</taxon>
        <taxon>Clostridia</taxon>
        <taxon>Christensenellales</taxon>
        <taxon>Christensenellaceae</taxon>
        <taxon>Candidatus Borkfalkia</taxon>
    </lineage>
</organism>
<dbReference type="EMBL" id="DXFD01000012">
    <property type="protein sequence ID" value="HIX46223.1"/>
    <property type="molecule type" value="Genomic_DNA"/>
</dbReference>
<sequence length="133" mass="14392">MINMNKSVKKVVLSAIFFLCVLAMLLCGTLGNNYFVLASAHGANAETAAEGAALDTDVIMGSSWTIRDYPERLHATQASVKATVNSASGFMLDGLSEDDPIVHIVPKEYFFTAGNVLQMGDEYGYFIDTEETL</sequence>
<evidence type="ECO:0000313" key="2">
    <source>
        <dbReference type="Proteomes" id="UP000824249"/>
    </source>
</evidence>
<accession>A0A9D2AQJ2</accession>
<gene>
    <name evidence="1" type="ORF">H9737_00855</name>
</gene>
<proteinExistence type="predicted"/>
<dbReference type="AlphaFoldDB" id="A0A9D2AQJ2"/>
<evidence type="ECO:0000313" key="1">
    <source>
        <dbReference type="EMBL" id="HIX46223.1"/>
    </source>
</evidence>
<name>A0A9D2AQJ2_9FIRM</name>
<dbReference type="Proteomes" id="UP000824249">
    <property type="component" value="Unassembled WGS sequence"/>
</dbReference>